<dbReference type="PANTHER" id="PTHR32325:SF4">
    <property type="entry name" value="TRYPTOPHANASE"/>
    <property type="match status" value="1"/>
</dbReference>
<sequence length="462" mass="52474">MLDDLTRMAEPYRIKMVEPLKILTREERIRKIKEAGYNPFMLKSEDVYIDLLTDSGTSAMSDYQWAGMMLGDEAYAGSRNYIHLCEVVKDVFGYNYTVPTHQGRGAEKVLFPLLIKKGQYVLGNMHFDTTKAHIELAGGIAKNFVIKEAEDTENYHPFKGNFDVERMEAFIKEVGPENVAFILATVTCNSAGGQPVSMENIKEVKRIADKYGIKLFIDAARFAENAYFIKEREKGYENKTVKEIVREMFSYAEGFTMSAKKDALVNIGGLIALKDDEELYKKVQQMVVPMEGFVTYGGLAGRDMEAMARGLEEVLDENYLYWRINQIKYLGDKLRAAGVPIQYPTGGHAVFIDGKKFLPHIPQNQYPSQVICVELYIEAGIRAVEVGSLLAGRDPITKEEILPALDFVRLTIPRRVYTNSHMDVIAEAVKRVYSRRESLKGLRLVYEPPVLRHFLARLEPVE</sequence>
<dbReference type="PATRIC" id="fig|520767.4.peg.1245"/>
<reference evidence="11 12" key="1">
    <citation type="submission" date="2015-12" db="EMBL/GenBank/DDBJ databases">
        <title>Draft genome of Thermovenabulum gondwanense isolated from a red thermophilic microbial mat colonisisng an outflow channel of a bore well.</title>
        <authorList>
            <person name="Patel B.K."/>
        </authorList>
    </citation>
    <scope>NUCLEOTIDE SEQUENCE [LARGE SCALE GENOMIC DNA]</scope>
    <source>
        <strain evidence="11 12">R270</strain>
    </source>
</reference>
<dbReference type="InterPro" id="IPR015424">
    <property type="entry name" value="PyrdxlP-dep_Trfase"/>
</dbReference>
<dbReference type="PIRSF" id="PIRSF001386">
    <property type="entry name" value="Trpase"/>
    <property type="match status" value="1"/>
</dbReference>
<dbReference type="Gene3D" id="3.90.1150.10">
    <property type="entry name" value="Aspartate Aminotransferase, domain 1"/>
    <property type="match status" value="1"/>
</dbReference>
<gene>
    <name evidence="8 11" type="primary">tnaA</name>
    <name evidence="11" type="ORF">ATZ99_11430</name>
</gene>
<evidence type="ECO:0000256" key="7">
    <source>
        <dbReference type="ARBA" id="ARBA00047962"/>
    </source>
</evidence>
<dbReference type="EMBL" id="LOHZ01000027">
    <property type="protein sequence ID" value="KYO66515.1"/>
    <property type="molecule type" value="Genomic_DNA"/>
</dbReference>
<dbReference type="AlphaFoldDB" id="A0A161PUS2"/>
<proteinExistence type="inferred from homology"/>
<dbReference type="InterPro" id="IPR011166">
    <property type="entry name" value="Beta-eliminating_lyase"/>
</dbReference>
<evidence type="ECO:0000256" key="1">
    <source>
        <dbReference type="ARBA" id="ARBA00001933"/>
    </source>
</evidence>
<dbReference type="InterPro" id="IPR013440">
    <property type="entry name" value="TNase"/>
</dbReference>
<keyword evidence="6 8" id="KW-0456">Lyase</keyword>
<evidence type="ECO:0000313" key="12">
    <source>
        <dbReference type="Proteomes" id="UP000075737"/>
    </source>
</evidence>
<evidence type="ECO:0000256" key="5">
    <source>
        <dbReference type="ARBA" id="ARBA00023079"/>
    </source>
</evidence>
<feature type="modified residue" description="N6-(pyridoxal phosphate)lysine" evidence="8 9">
    <location>
        <position position="261"/>
    </location>
</feature>
<comment type="pathway">
    <text evidence="2 8">Amino-acid degradation; L-tryptophan degradation via pyruvate pathway; indole and pyruvate from L-tryptophan: step 1/1.</text>
</comment>
<dbReference type="Gene3D" id="3.40.640.10">
    <property type="entry name" value="Type I PLP-dependent aspartate aminotransferase-like (Major domain)"/>
    <property type="match status" value="1"/>
</dbReference>
<dbReference type="EC" id="4.1.99.1" evidence="8"/>
<evidence type="ECO:0000259" key="10">
    <source>
        <dbReference type="Pfam" id="PF01212"/>
    </source>
</evidence>
<accession>A0A161PUS2</accession>
<evidence type="ECO:0000256" key="9">
    <source>
        <dbReference type="PIRSR" id="PIRSR611166-50"/>
    </source>
</evidence>
<evidence type="ECO:0000256" key="4">
    <source>
        <dbReference type="ARBA" id="ARBA00022898"/>
    </source>
</evidence>
<keyword evidence="12" id="KW-1185">Reference proteome</keyword>
<evidence type="ECO:0000256" key="2">
    <source>
        <dbReference type="ARBA" id="ARBA00004662"/>
    </source>
</evidence>
<dbReference type="Proteomes" id="UP000075737">
    <property type="component" value="Unassembled WGS sequence"/>
</dbReference>
<comment type="cofactor">
    <cofactor evidence="1 8 9">
        <name>pyridoxal 5'-phosphate</name>
        <dbReference type="ChEBI" id="CHEBI:597326"/>
    </cofactor>
</comment>
<evidence type="ECO:0000313" key="11">
    <source>
        <dbReference type="EMBL" id="KYO66515.1"/>
    </source>
</evidence>
<keyword evidence="4 8" id="KW-0663">Pyridoxal phosphate</keyword>
<dbReference type="SUPFAM" id="SSF53383">
    <property type="entry name" value="PLP-dependent transferases"/>
    <property type="match status" value="1"/>
</dbReference>
<dbReference type="InterPro" id="IPR015422">
    <property type="entry name" value="PyrdxlP-dep_Trfase_small"/>
</dbReference>
<dbReference type="NCBIfam" id="NF009709">
    <property type="entry name" value="PRK13238.1"/>
    <property type="match status" value="1"/>
</dbReference>
<dbReference type="Pfam" id="PF01212">
    <property type="entry name" value="Beta_elim_lyase"/>
    <property type="match status" value="1"/>
</dbReference>
<comment type="similarity">
    <text evidence="3 8">Belongs to the beta-eliminating lyase family.</text>
</comment>
<dbReference type="PANTHER" id="PTHR32325">
    <property type="entry name" value="BETA-ELIMINATING LYASE-LIKE PROTEIN-RELATED"/>
    <property type="match status" value="1"/>
</dbReference>
<dbReference type="CDD" id="cd00617">
    <property type="entry name" value="Tnase_like"/>
    <property type="match status" value="1"/>
</dbReference>
<dbReference type="GO" id="GO:0009034">
    <property type="term" value="F:tryptophanase activity"/>
    <property type="evidence" value="ECO:0007669"/>
    <property type="project" value="UniProtKB-UniRule"/>
</dbReference>
<dbReference type="InterPro" id="IPR015421">
    <property type="entry name" value="PyrdxlP-dep_Trfase_major"/>
</dbReference>
<dbReference type="OrthoDB" id="9764079at2"/>
<dbReference type="STRING" id="520767.ATZ99_11430"/>
<dbReference type="UniPathway" id="UPA00332">
    <property type="reaction ID" value="UER00452"/>
</dbReference>
<keyword evidence="5 8" id="KW-0823">Tryptophan catabolism</keyword>
<comment type="catalytic activity">
    <reaction evidence="7 8">
        <text>L-tryptophan + H2O = indole + pyruvate + NH4(+)</text>
        <dbReference type="Rhea" id="RHEA:19553"/>
        <dbReference type="ChEBI" id="CHEBI:15361"/>
        <dbReference type="ChEBI" id="CHEBI:15377"/>
        <dbReference type="ChEBI" id="CHEBI:16881"/>
        <dbReference type="ChEBI" id="CHEBI:28938"/>
        <dbReference type="ChEBI" id="CHEBI:57912"/>
        <dbReference type="EC" id="4.1.99.1"/>
    </reaction>
</comment>
<protein>
    <recommendedName>
        <fullName evidence="8">Tryptophanase</fullName>
        <ecNumber evidence="8">4.1.99.1</ecNumber>
    </recommendedName>
    <alternativeName>
        <fullName evidence="8">L-tryptophan indole-lyase</fullName>
        <shortName evidence="8">TNase</shortName>
    </alternativeName>
</protein>
<evidence type="ECO:0000256" key="3">
    <source>
        <dbReference type="ARBA" id="ARBA00009721"/>
    </source>
</evidence>
<name>A0A161PUS2_9FIRM</name>
<evidence type="ECO:0000256" key="8">
    <source>
        <dbReference type="HAMAP-Rule" id="MF_00544"/>
    </source>
</evidence>
<organism evidence="11 12">
    <name type="scientific">Thermovenabulum gondwanense</name>
    <dbReference type="NCBI Taxonomy" id="520767"/>
    <lineage>
        <taxon>Bacteria</taxon>
        <taxon>Bacillati</taxon>
        <taxon>Bacillota</taxon>
        <taxon>Clostridia</taxon>
        <taxon>Thermosediminibacterales</taxon>
        <taxon>Thermosediminibacteraceae</taxon>
        <taxon>Thermovenabulum</taxon>
    </lineage>
</organism>
<dbReference type="HAMAP" id="MF_00544">
    <property type="entry name" value="Tryptophanase"/>
    <property type="match status" value="1"/>
</dbReference>
<dbReference type="RefSeq" id="WP_068748272.1">
    <property type="nucleotide sequence ID" value="NZ_LOHZ01000027.1"/>
</dbReference>
<comment type="caution">
    <text evidence="11">The sequence shown here is derived from an EMBL/GenBank/DDBJ whole genome shotgun (WGS) entry which is preliminary data.</text>
</comment>
<dbReference type="InterPro" id="IPR001597">
    <property type="entry name" value="ArAA_b-elim_lyase/Thr_aldolase"/>
</dbReference>
<feature type="domain" description="Aromatic amino acid beta-eliminating lyase/threonine aldolase" evidence="10">
    <location>
        <begin position="50"/>
        <end position="427"/>
    </location>
</feature>
<comment type="subunit">
    <text evidence="8">Homotetramer.</text>
</comment>
<evidence type="ECO:0000256" key="6">
    <source>
        <dbReference type="ARBA" id="ARBA00023239"/>
    </source>
</evidence>